<organism evidence="3 4">
    <name type="scientific">Rhododendron simsii</name>
    <name type="common">Sims's rhododendron</name>
    <dbReference type="NCBI Taxonomy" id="118357"/>
    <lineage>
        <taxon>Eukaryota</taxon>
        <taxon>Viridiplantae</taxon>
        <taxon>Streptophyta</taxon>
        <taxon>Embryophyta</taxon>
        <taxon>Tracheophyta</taxon>
        <taxon>Spermatophyta</taxon>
        <taxon>Magnoliopsida</taxon>
        <taxon>eudicotyledons</taxon>
        <taxon>Gunneridae</taxon>
        <taxon>Pentapetalae</taxon>
        <taxon>asterids</taxon>
        <taxon>Ericales</taxon>
        <taxon>Ericaceae</taxon>
        <taxon>Ericoideae</taxon>
        <taxon>Rhodoreae</taxon>
        <taxon>Rhododendron</taxon>
    </lineage>
</organism>
<dbReference type="PANTHER" id="PTHR43039">
    <property type="entry name" value="ESTERASE-RELATED"/>
    <property type="match status" value="1"/>
</dbReference>
<comment type="caution">
    <text evidence="3">The sequence shown here is derived from an EMBL/GenBank/DDBJ whole genome shotgun (WGS) entry which is preliminary data.</text>
</comment>
<sequence>MEALIGNVCEGGLVEALNTRVYGNGTQALVLSHGYGSDQSVWHYLIPCLAFYFKVVVFDFAFSPNVNPKFYDPNKYSSSVGFDSYAHDLICILDQLNVTNTVYVGHSMYLNARKYDGGFNKEELNTIFNTIHKNFSAWVRAFTPVAIGVNNSHAITEFETSLGRMKPEIALSVAKTVFLSDLRRVLPQVHVPSTIIQSKKDVIVPKFIAYYLKKKLGGHARVRILKAQGHFPQLTAYPLLLHVLKKVLVLD</sequence>
<reference evidence="3" key="1">
    <citation type="submission" date="2019-11" db="EMBL/GenBank/DDBJ databases">
        <authorList>
            <person name="Liu Y."/>
            <person name="Hou J."/>
            <person name="Li T.-Q."/>
            <person name="Guan C.-H."/>
            <person name="Wu X."/>
            <person name="Wu H.-Z."/>
            <person name="Ling F."/>
            <person name="Zhang R."/>
            <person name="Shi X.-G."/>
            <person name="Ren J.-P."/>
            <person name="Chen E.-F."/>
            <person name="Sun J.-M."/>
        </authorList>
    </citation>
    <scope>NUCLEOTIDE SEQUENCE</scope>
    <source>
        <strain evidence="3">Adult_tree_wgs_1</strain>
        <tissue evidence="3">Leaves</tissue>
    </source>
</reference>
<dbReference type="AlphaFoldDB" id="A0A834HAE2"/>
<protein>
    <recommendedName>
        <fullName evidence="2">AB hydrolase-1 domain-containing protein</fullName>
    </recommendedName>
</protein>
<comment type="similarity">
    <text evidence="1">Belongs to the AB hydrolase superfamily.</text>
</comment>
<dbReference type="InterPro" id="IPR029058">
    <property type="entry name" value="AB_hydrolase_fold"/>
</dbReference>
<dbReference type="Pfam" id="PF00561">
    <property type="entry name" value="Abhydrolase_1"/>
    <property type="match status" value="1"/>
</dbReference>
<dbReference type="EMBL" id="WJXA01000004">
    <property type="protein sequence ID" value="KAF7144535.1"/>
    <property type="molecule type" value="Genomic_DNA"/>
</dbReference>
<evidence type="ECO:0000259" key="2">
    <source>
        <dbReference type="Pfam" id="PF00561"/>
    </source>
</evidence>
<gene>
    <name evidence="3" type="ORF">RHSIM_Rhsim04G0093400</name>
</gene>
<dbReference type="InterPro" id="IPR000073">
    <property type="entry name" value="AB_hydrolase_1"/>
</dbReference>
<keyword evidence="4" id="KW-1185">Reference proteome</keyword>
<dbReference type="GO" id="GO:0016787">
    <property type="term" value="F:hydrolase activity"/>
    <property type="evidence" value="ECO:0007669"/>
    <property type="project" value="UniProtKB-ARBA"/>
</dbReference>
<evidence type="ECO:0000313" key="4">
    <source>
        <dbReference type="Proteomes" id="UP000626092"/>
    </source>
</evidence>
<evidence type="ECO:0000313" key="3">
    <source>
        <dbReference type="EMBL" id="KAF7144535.1"/>
    </source>
</evidence>
<dbReference type="SUPFAM" id="SSF53474">
    <property type="entry name" value="alpha/beta-Hydrolases"/>
    <property type="match status" value="1"/>
</dbReference>
<dbReference type="OrthoDB" id="408373at2759"/>
<dbReference type="Gene3D" id="3.40.50.1820">
    <property type="entry name" value="alpha/beta hydrolase"/>
    <property type="match status" value="2"/>
</dbReference>
<name>A0A834HAE2_RHOSS</name>
<accession>A0A834HAE2</accession>
<dbReference type="Proteomes" id="UP000626092">
    <property type="component" value="Unassembled WGS sequence"/>
</dbReference>
<feature type="domain" description="AB hydrolase-1" evidence="2">
    <location>
        <begin position="28"/>
        <end position="108"/>
    </location>
</feature>
<evidence type="ECO:0000256" key="1">
    <source>
        <dbReference type="ARBA" id="ARBA00008645"/>
    </source>
</evidence>
<proteinExistence type="inferred from homology"/>